<evidence type="ECO:0000256" key="3">
    <source>
        <dbReference type="ARBA" id="ARBA00023163"/>
    </source>
</evidence>
<accession>A0A1H8ANR0</accession>
<dbReference type="STRING" id="474960.SAMN05216180_1447"/>
<keyword evidence="1" id="KW-0805">Transcription regulation</keyword>
<evidence type="ECO:0000259" key="4">
    <source>
        <dbReference type="PROSITE" id="PS50932"/>
    </source>
</evidence>
<dbReference type="GO" id="GO:0003700">
    <property type="term" value="F:DNA-binding transcription factor activity"/>
    <property type="evidence" value="ECO:0007669"/>
    <property type="project" value="TreeGrafter"/>
</dbReference>
<keyword evidence="7" id="KW-1185">Reference proteome</keyword>
<dbReference type="RefSeq" id="WP_092753086.1">
    <property type="nucleotide sequence ID" value="NZ_FOCG01000001.1"/>
</dbReference>
<dbReference type="EMBL" id="FOCG01000001">
    <property type="protein sequence ID" value="SEM72193.1"/>
    <property type="molecule type" value="Genomic_DNA"/>
</dbReference>
<dbReference type="Gene3D" id="1.10.260.40">
    <property type="entry name" value="lambda repressor-like DNA-binding domains"/>
    <property type="match status" value="1"/>
</dbReference>
<dbReference type="Proteomes" id="UP000199158">
    <property type="component" value="Unassembled WGS sequence"/>
</dbReference>
<dbReference type="PANTHER" id="PTHR30146:SF109">
    <property type="entry name" value="HTH-TYPE TRANSCRIPTIONAL REGULATOR GALS"/>
    <property type="match status" value="1"/>
</dbReference>
<evidence type="ECO:0000313" key="7">
    <source>
        <dbReference type="Proteomes" id="UP000199158"/>
    </source>
</evidence>
<dbReference type="InterPro" id="IPR028082">
    <property type="entry name" value="Peripla_BP_I"/>
</dbReference>
<dbReference type="PROSITE" id="PS50932">
    <property type="entry name" value="HTH_LACI_2"/>
    <property type="match status" value="1"/>
</dbReference>
<dbReference type="GO" id="GO:0000976">
    <property type="term" value="F:transcription cis-regulatory region binding"/>
    <property type="evidence" value="ECO:0007669"/>
    <property type="project" value="TreeGrafter"/>
</dbReference>
<organism evidence="6 7">
    <name type="scientific">Hydrogenoanaerobacterium saccharovorans</name>
    <dbReference type="NCBI Taxonomy" id="474960"/>
    <lineage>
        <taxon>Bacteria</taxon>
        <taxon>Bacillati</taxon>
        <taxon>Bacillota</taxon>
        <taxon>Clostridia</taxon>
        <taxon>Eubacteriales</taxon>
        <taxon>Oscillospiraceae</taxon>
        <taxon>Hydrogenoanaerobacterium</taxon>
    </lineage>
</organism>
<feature type="domain" description="HTH lacI-type" evidence="4">
    <location>
        <begin position="2"/>
        <end position="56"/>
    </location>
</feature>
<keyword evidence="6" id="KW-0762">Sugar transport</keyword>
<evidence type="ECO:0000313" key="6">
    <source>
        <dbReference type="EMBL" id="SEM72193.1"/>
    </source>
</evidence>
<dbReference type="SUPFAM" id="SSF47413">
    <property type="entry name" value="lambda repressor-like DNA-binding domains"/>
    <property type="match status" value="1"/>
</dbReference>
<keyword evidence="3" id="KW-0804">Transcription</keyword>
<dbReference type="InterPro" id="IPR000843">
    <property type="entry name" value="HTH_LacI"/>
</dbReference>
<name>A0A1H8ANR0_9FIRM</name>
<dbReference type="InterPro" id="IPR006059">
    <property type="entry name" value="SBP"/>
</dbReference>
<keyword evidence="6" id="KW-0813">Transport</keyword>
<dbReference type="Pfam" id="PF13416">
    <property type="entry name" value="SBP_bac_8"/>
    <property type="match status" value="1"/>
</dbReference>
<dbReference type="Gene3D" id="3.40.190.10">
    <property type="entry name" value="Periplasmic binding protein-like II"/>
    <property type="match status" value="2"/>
</dbReference>
<dbReference type="Gene3D" id="3.40.50.2300">
    <property type="match status" value="2"/>
</dbReference>
<evidence type="ECO:0000259" key="5">
    <source>
        <dbReference type="PROSITE" id="PS50943"/>
    </source>
</evidence>
<dbReference type="SUPFAM" id="SSF53850">
    <property type="entry name" value="Periplasmic binding protein-like II"/>
    <property type="match status" value="1"/>
</dbReference>
<dbReference type="Pfam" id="PF00356">
    <property type="entry name" value="LacI"/>
    <property type="match status" value="1"/>
</dbReference>
<sequence>MPTIKDIAKLAGVSQGTVSNVLNGKSNVSSKKIQLVEKTALELGYTINERAKLLRKGSSQILAVILPNILFKPYVDFFMSFKAHAESHGYSVLQYITNDNPNLEKDMIVQIKSALVAGIATISCLADAPTYYFENVFPPHTVLFVERKPNTDCCYIGFDYKKCGHDLAIQALNKNYSSVSLLTGNLTFSNELEIYQAFCESIQKNGSCRFTHIQTDMRRKSQNTLQLFNSAAPLNAIFISNYGFAETVKDIWKNFYSDVKLSLYTVSPVFTMPENDFKKYELNYRLLGKESASQLLLQIEDSTSSCTKILNNYGFRDWFDKCLLIKPAPESINVLTLDSPEASIMQNLSPLYTAATGTNINIAVFSYEELHDIISNLGNHPIYDVIRLDVTWLSWFANQILFPLEDIDPNINSLSNRYLDGVLQSYSIVNNKIFALPTTPSIQLLFYRTDLFDSVILKRMFQEQYKRPLAPPTTFDEFNKISRFFTKRYNPASPVEYGATLTLGSSGVACSEFLARFFSHCKSLFDDNGNLLLNTPEAEQSLNELIELKTFSKPQYNNWWKDTAAEFSQGNAAMAILYSNYASDLLKHSSKIIGNIGCTFVPGNNPVLGGGTLGVSKYSEKADAALSFIKWVCSEPVSSAATLLGSVSACKQTYENYELIDAFPWLELVKSGFSLSKHYRAHQAFPCTLDERQLMNIIGKAVKNAYCNATTSKEALKIAQQEYAQIVKW</sequence>
<dbReference type="CDD" id="cd01392">
    <property type="entry name" value="HTH_LacI"/>
    <property type="match status" value="1"/>
</dbReference>
<dbReference type="SMART" id="SM00354">
    <property type="entry name" value="HTH_LACI"/>
    <property type="match status" value="1"/>
</dbReference>
<protein>
    <submittedName>
        <fullName evidence="6">Multiple sugar transport system substrate-binding protein</fullName>
    </submittedName>
</protein>
<dbReference type="InterPro" id="IPR010982">
    <property type="entry name" value="Lambda_DNA-bd_dom_sf"/>
</dbReference>
<keyword evidence="2" id="KW-0238">DNA-binding</keyword>
<dbReference type="PANTHER" id="PTHR30146">
    <property type="entry name" value="LACI-RELATED TRANSCRIPTIONAL REPRESSOR"/>
    <property type="match status" value="1"/>
</dbReference>
<evidence type="ECO:0000256" key="1">
    <source>
        <dbReference type="ARBA" id="ARBA00023015"/>
    </source>
</evidence>
<feature type="domain" description="HTH cro/C1-type" evidence="5">
    <location>
        <begin position="3"/>
        <end position="38"/>
    </location>
</feature>
<dbReference type="PROSITE" id="PS50943">
    <property type="entry name" value="HTH_CROC1"/>
    <property type="match status" value="1"/>
</dbReference>
<dbReference type="SUPFAM" id="SSF53822">
    <property type="entry name" value="Periplasmic binding protein-like I"/>
    <property type="match status" value="1"/>
</dbReference>
<dbReference type="InterPro" id="IPR001387">
    <property type="entry name" value="Cro/C1-type_HTH"/>
</dbReference>
<gene>
    <name evidence="6" type="ORF">SAMN05216180_1447</name>
</gene>
<dbReference type="OrthoDB" id="308642at2"/>
<proteinExistence type="predicted"/>
<dbReference type="PROSITE" id="PS00356">
    <property type="entry name" value="HTH_LACI_1"/>
    <property type="match status" value="1"/>
</dbReference>
<reference evidence="6 7" key="1">
    <citation type="submission" date="2016-10" db="EMBL/GenBank/DDBJ databases">
        <authorList>
            <person name="de Groot N.N."/>
        </authorList>
    </citation>
    <scope>NUCLEOTIDE SEQUENCE [LARGE SCALE GENOMIC DNA]</scope>
    <source>
        <strain evidence="6 7">CGMCC 1.5070</strain>
    </source>
</reference>
<dbReference type="PRINTS" id="PR00036">
    <property type="entry name" value="HTHLACI"/>
</dbReference>
<dbReference type="AlphaFoldDB" id="A0A1H8ANR0"/>
<evidence type="ECO:0000256" key="2">
    <source>
        <dbReference type="ARBA" id="ARBA00023125"/>
    </source>
</evidence>